<keyword evidence="2" id="KW-1133">Transmembrane helix</keyword>
<comment type="caution">
    <text evidence="3">The sequence shown here is derived from an EMBL/GenBank/DDBJ whole genome shotgun (WGS) entry which is preliminary data.</text>
</comment>
<protein>
    <submittedName>
        <fullName evidence="3">Uncharacterized protein</fullName>
    </submittedName>
</protein>
<feature type="transmembrane region" description="Helical" evidence="2">
    <location>
        <begin position="192"/>
        <end position="213"/>
    </location>
</feature>
<name>A0AAD7AGR2_9AGAR</name>
<dbReference type="Proteomes" id="UP001218218">
    <property type="component" value="Unassembled WGS sequence"/>
</dbReference>
<keyword evidence="2" id="KW-0812">Transmembrane</keyword>
<feature type="region of interest" description="Disordered" evidence="1">
    <location>
        <begin position="1"/>
        <end position="21"/>
    </location>
</feature>
<gene>
    <name evidence="3" type="ORF">DFH08DRAFT_770130</name>
</gene>
<organism evidence="3 4">
    <name type="scientific">Mycena albidolilacea</name>
    <dbReference type="NCBI Taxonomy" id="1033008"/>
    <lineage>
        <taxon>Eukaryota</taxon>
        <taxon>Fungi</taxon>
        <taxon>Dikarya</taxon>
        <taxon>Basidiomycota</taxon>
        <taxon>Agaricomycotina</taxon>
        <taxon>Agaricomycetes</taxon>
        <taxon>Agaricomycetidae</taxon>
        <taxon>Agaricales</taxon>
        <taxon>Marasmiineae</taxon>
        <taxon>Mycenaceae</taxon>
        <taxon>Mycena</taxon>
    </lineage>
</organism>
<feature type="transmembrane region" description="Helical" evidence="2">
    <location>
        <begin position="219"/>
        <end position="237"/>
    </location>
</feature>
<dbReference type="EMBL" id="JARIHO010000007">
    <property type="protein sequence ID" value="KAJ7358189.1"/>
    <property type="molecule type" value="Genomic_DNA"/>
</dbReference>
<evidence type="ECO:0000256" key="1">
    <source>
        <dbReference type="SAM" id="MobiDB-lite"/>
    </source>
</evidence>
<proteinExistence type="predicted"/>
<dbReference type="AlphaFoldDB" id="A0AAD7AGR2"/>
<keyword evidence="4" id="KW-1185">Reference proteome</keyword>
<accession>A0AAD7AGR2</accession>
<evidence type="ECO:0000313" key="3">
    <source>
        <dbReference type="EMBL" id="KAJ7358189.1"/>
    </source>
</evidence>
<reference evidence="3" key="1">
    <citation type="submission" date="2023-03" db="EMBL/GenBank/DDBJ databases">
        <title>Massive genome expansion in bonnet fungi (Mycena s.s.) driven by repeated elements and novel gene families across ecological guilds.</title>
        <authorList>
            <consortium name="Lawrence Berkeley National Laboratory"/>
            <person name="Harder C.B."/>
            <person name="Miyauchi S."/>
            <person name="Viragh M."/>
            <person name="Kuo A."/>
            <person name="Thoen E."/>
            <person name="Andreopoulos B."/>
            <person name="Lu D."/>
            <person name="Skrede I."/>
            <person name="Drula E."/>
            <person name="Henrissat B."/>
            <person name="Morin E."/>
            <person name="Kohler A."/>
            <person name="Barry K."/>
            <person name="LaButti K."/>
            <person name="Morin E."/>
            <person name="Salamov A."/>
            <person name="Lipzen A."/>
            <person name="Mereny Z."/>
            <person name="Hegedus B."/>
            <person name="Baldrian P."/>
            <person name="Stursova M."/>
            <person name="Weitz H."/>
            <person name="Taylor A."/>
            <person name="Grigoriev I.V."/>
            <person name="Nagy L.G."/>
            <person name="Martin F."/>
            <person name="Kauserud H."/>
        </authorList>
    </citation>
    <scope>NUCLEOTIDE SEQUENCE</scope>
    <source>
        <strain evidence="3">CBHHK002</strain>
    </source>
</reference>
<feature type="compositionally biased region" description="Polar residues" evidence="1">
    <location>
        <begin position="1"/>
        <end position="16"/>
    </location>
</feature>
<sequence>MSSQQPIATISSTAQDPNSPPSLFSSFSFSNNLVEVSAFTALVGSGVAESMALGNRGSGGVAWAATSSFGTVSVVKACCSAASSGWLRETLRIRSASSDSAVGLYLPHDSARADKVRRGTGDPIALFCYQADTAAHIKDEKLRNLQMPWSDVYALDHSTNMMLRGVPDTPVGSPLQIYTYAHYPFFRARDSVFQVITIFLSAVKLVEVCVLWSRGATLLGLITATPWMFFCAGAILIQIRETILGRRPEPALGTVDIVAGQLPMISHQGGQRKIVLGAAENARTGWVWRLFWLLGAAIAAASILLSYIILGQQDPHVVLIWTGFQFLWLGVRILVYHFADPADPMALRMLVGRPWASLPRELKERVFELACALAQCQAFVHPRGRYQYVEDTFSARQLSIIVHGSELIPLYPLPSLPSSSVPLQLTAVMGDTLISSIMWITGSKLTPMDLYDSCLVVFSLPKSKTTASRTITVPAVRVLSGFSEFPVDSEYSLGASIPKGAPNLGYGLTWWYWVPCVEGLWIEIRRPMEKQILGVCEGELRTDAQVSDLLASGRLNIGFTDVEELKATLEFSRQASDVLVELFG</sequence>
<evidence type="ECO:0000256" key="2">
    <source>
        <dbReference type="SAM" id="Phobius"/>
    </source>
</evidence>
<feature type="transmembrane region" description="Helical" evidence="2">
    <location>
        <begin position="290"/>
        <end position="310"/>
    </location>
</feature>
<keyword evidence="2" id="KW-0472">Membrane</keyword>
<feature type="transmembrane region" description="Helical" evidence="2">
    <location>
        <begin position="316"/>
        <end position="339"/>
    </location>
</feature>
<evidence type="ECO:0000313" key="4">
    <source>
        <dbReference type="Proteomes" id="UP001218218"/>
    </source>
</evidence>